<sequence length="122" mass="14000">MPVRRGHVAPQNTFLDTIIRKFEGQSRKFIIANARVENCAIIFCNDGFCGMCGYTRAEIMQKSCTCEFLYGPHTKKMAIAQMAQALLGSEERKVEIAFYRKDGRTTGCYRSHAWFPDRARQH</sequence>
<evidence type="ECO:0000256" key="2">
    <source>
        <dbReference type="ARBA" id="ARBA00022448"/>
    </source>
</evidence>
<accession>A0A8J7NIM9</accession>
<dbReference type="PANTHER" id="PTHR10217">
    <property type="entry name" value="VOLTAGE AND LIGAND GATED POTASSIUM CHANNEL"/>
    <property type="match status" value="1"/>
</dbReference>
<keyword evidence="11" id="KW-0407">Ion channel</keyword>
<evidence type="ECO:0000256" key="11">
    <source>
        <dbReference type="ARBA" id="ARBA00023303"/>
    </source>
</evidence>
<dbReference type="GO" id="GO:0060307">
    <property type="term" value="P:regulation of ventricular cardiac muscle cell membrane repolarization"/>
    <property type="evidence" value="ECO:0007669"/>
    <property type="project" value="TreeGrafter"/>
</dbReference>
<dbReference type="FunFam" id="3.30.450.20:FF:000001">
    <property type="entry name" value="Potassium voltage-gated channel subfamily H member 7"/>
    <property type="match status" value="1"/>
</dbReference>
<comment type="catalytic activity">
    <reaction evidence="12">
        <text>K(+)(in) = K(+)(out)</text>
        <dbReference type="Rhea" id="RHEA:29463"/>
        <dbReference type="ChEBI" id="CHEBI:29103"/>
    </reaction>
</comment>
<evidence type="ECO:0000256" key="7">
    <source>
        <dbReference type="ARBA" id="ARBA00022958"/>
    </source>
</evidence>
<gene>
    <name evidence="14" type="primary">Kcnh2_0</name>
    <name evidence="14" type="ORF">GTO95_0008250</name>
</gene>
<dbReference type="PANTHER" id="PTHR10217:SF506">
    <property type="entry name" value="POTASSIUM VOLTAGE-GATED CHANNEL SUBFAMILY H MEMBER 2"/>
    <property type="match status" value="1"/>
</dbReference>
<dbReference type="GO" id="GO:0005242">
    <property type="term" value="F:inward rectifier potassium channel activity"/>
    <property type="evidence" value="ECO:0007669"/>
    <property type="project" value="TreeGrafter"/>
</dbReference>
<keyword evidence="7" id="KW-0630">Potassium</keyword>
<dbReference type="AlphaFoldDB" id="A0A8J7NIM9"/>
<dbReference type="InterPro" id="IPR035965">
    <property type="entry name" value="PAS-like_dom_sf"/>
</dbReference>
<organism evidence="14 15">
    <name type="scientific">Atractosteus spatula</name>
    <name type="common">Alligator gar</name>
    <name type="synonym">Lepisosteus spatula</name>
    <dbReference type="NCBI Taxonomy" id="7917"/>
    <lineage>
        <taxon>Eukaryota</taxon>
        <taxon>Metazoa</taxon>
        <taxon>Chordata</taxon>
        <taxon>Craniata</taxon>
        <taxon>Vertebrata</taxon>
        <taxon>Euteleostomi</taxon>
        <taxon>Actinopterygii</taxon>
        <taxon>Neopterygii</taxon>
        <taxon>Holostei</taxon>
        <taxon>Semionotiformes</taxon>
        <taxon>Lepisosteidae</taxon>
        <taxon>Atractosteus</taxon>
    </lineage>
</organism>
<keyword evidence="15" id="KW-1185">Reference proteome</keyword>
<keyword evidence="5" id="KW-0631">Potassium channel</keyword>
<dbReference type="Pfam" id="PF13426">
    <property type="entry name" value="PAS_9"/>
    <property type="match status" value="1"/>
</dbReference>
<name>A0A8J7NIM9_ATRSP</name>
<keyword evidence="8" id="KW-1133">Transmembrane helix</keyword>
<evidence type="ECO:0000256" key="6">
    <source>
        <dbReference type="ARBA" id="ARBA00022882"/>
    </source>
</evidence>
<feature type="non-terminal residue" evidence="14">
    <location>
        <position position="1"/>
    </location>
</feature>
<evidence type="ECO:0000256" key="12">
    <source>
        <dbReference type="ARBA" id="ARBA00034430"/>
    </source>
</evidence>
<evidence type="ECO:0000256" key="10">
    <source>
        <dbReference type="ARBA" id="ARBA00023136"/>
    </source>
</evidence>
<evidence type="ECO:0000256" key="3">
    <source>
        <dbReference type="ARBA" id="ARBA00022538"/>
    </source>
</evidence>
<reference evidence="14" key="1">
    <citation type="journal article" date="2021" name="Cell">
        <title>Tracing the genetic footprints of vertebrate landing in non-teleost ray-finned fishes.</title>
        <authorList>
            <person name="Bi X."/>
            <person name="Wang K."/>
            <person name="Yang L."/>
            <person name="Pan H."/>
            <person name="Jiang H."/>
            <person name="Wei Q."/>
            <person name="Fang M."/>
            <person name="Yu H."/>
            <person name="Zhu C."/>
            <person name="Cai Y."/>
            <person name="He Y."/>
            <person name="Gan X."/>
            <person name="Zeng H."/>
            <person name="Yu D."/>
            <person name="Zhu Y."/>
            <person name="Jiang H."/>
            <person name="Qiu Q."/>
            <person name="Yang H."/>
            <person name="Zhang Y.E."/>
            <person name="Wang W."/>
            <person name="Zhu M."/>
            <person name="He S."/>
            <person name="Zhang G."/>
        </authorList>
    </citation>
    <scope>NUCLEOTIDE SEQUENCE</scope>
    <source>
        <strain evidence="14">Allg_001</strain>
    </source>
</reference>
<comment type="caution">
    <text evidence="14">The sequence shown here is derived from an EMBL/GenBank/DDBJ whole genome shotgun (WGS) entry which is preliminary data.</text>
</comment>
<feature type="domain" description="PAS" evidence="13">
    <location>
        <begin position="37"/>
        <end position="106"/>
    </location>
</feature>
<dbReference type="GO" id="GO:0034702">
    <property type="term" value="C:monoatomic ion channel complex"/>
    <property type="evidence" value="ECO:0007669"/>
    <property type="project" value="UniProtKB-KW"/>
</dbReference>
<evidence type="ECO:0000256" key="1">
    <source>
        <dbReference type="ARBA" id="ARBA00004141"/>
    </source>
</evidence>
<dbReference type="GO" id="GO:0005886">
    <property type="term" value="C:plasma membrane"/>
    <property type="evidence" value="ECO:0007669"/>
    <property type="project" value="TreeGrafter"/>
</dbReference>
<dbReference type="SUPFAM" id="SSF55785">
    <property type="entry name" value="PYP-like sensor domain (PAS domain)"/>
    <property type="match status" value="1"/>
</dbReference>
<dbReference type="CDD" id="cd00130">
    <property type="entry name" value="PAS"/>
    <property type="match status" value="1"/>
</dbReference>
<keyword evidence="10" id="KW-0472">Membrane</keyword>
<evidence type="ECO:0000313" key="15">
    <source>
        <dbReference type="Proteomes" id="UP000736164"/>
    </source>
</evidence>
<comment type="subcellular location">
    <subcellularLocation>
        <location evidence="1">Membrane</location>
        <topology evidence="1">Multi-pass membrane protein</topology>
    </subcellularLocation>
</comment>
<dbReference type="EMBL" id="JAAWVO010016578">
    <property type="protein sequence ID" value="MBN3314609.1"/>
    <property type="molecule type" value="Genomic_DNA"/>
</dbReference>
<keyword evidence="6" id="KW-0851">Voltage-gated channel</keyword>
<evidence type="ECO:0000256" key="5">
    <source>
        <dbReference type="ARBA" id="ARBA00022826"/>
    </source>
</evidence>
<dbReference type="GO" id="GO:0086013">
    <property type="term" value="P:membrane repolarization during cardiac muscle cell action potential"/>
    <property type="evidence" value="ECO:0007669"/>
    <property type="project" value="TreeGrafter"/>
</dbReference>
<keyword evidence="3" id="KW-0633">Potassium transport</keyword>
<evidence type="ECO:0000259" key="13">
    <source>
        <dbReference type="Pfam" id="PF13426"/>
    </source>
</evidence>
<dbReference type="Gene3D" id="3.30.450.20">
    <property type="entry name" value="PAS domain"/>
    <property type="match status" value="1"/>
</dbReference>
<proteinExistence type="predicted"/>
<evidence type="ECO:0000256" key="9">
    <source>
        <dbReference type="ARBA" id="ARBA00023065"/>
    </source>
</evidence>
<evidence type="ECO:0000313" key="14">
    <source>
        <dbReference type="EMBL" id="MBN3314609.1"/>
    </source>
</evidence>
<keyword evidence="2" id="KW-0813">Transport</keyword>
<dbReference type="InterPro" id="IPR050818">
    <property type="entry name" value="KCNH_animal-type"/>
</dbReference>
<dbReference type="GO" id="GO:0086091">
    <property type="term" value="P:regulation of heart rate by cardiac conduction"/>
    <property type="evidence" value="ECO:0007669"/>
    <property type="project" value="TreeGrafter"/>
</dbReference>
<dbReference type="InterPro" id="IPR000014">
    <property type="entry name" value="PAS"/>
</dbReference>
<evidence type="ECO:0000256" key="8">
    <source>
        <dbReference type="ARBA" id="ARBA00022989"/>
    </source>
</evidence>
<keyword evidence="9" id="KW-0406">Ion transport</keyword>
<feature type="non-terminal residue" evidence="14">
    <location>
        <position position="122"/>
    </location>
</feature>
<evidence type="ECO:0000256" key="4">
    <source>
        <dbReference type="ARBA" id="ARBA00022692"/>
    </source>
</evidence>
<dbReference type="Proteomes" id="UP000736164">
    <property type="component" value="Unassembled WGS sequence"/>
</dbReference>
<protein>
    <submittedName>
        <fullName evidence="14">KCNH2 protein</fullName>
    </submittedName>
</protein>
<keyword evidence="4" id="KW-0812">Transmembrane</keyword>